<organism evidence="2 3">
    <name type="scientific">Coprinellus micaceus</name>
    <name type="common">Glistening ink-cap mushroom</name>
    <name type="synonym">Coprinus micaceus</name>
    <dbReference type="NCBI Taxonomy" id="71717"/>
    <lineage>
        <taxon>Eukaryota</taxon>
        <taxon>Fungi</taxon>
        <taxon>Dikarya</taxon>
        <taxon>Basidiomycota</taxon>
        <taxon>Agaricomycotina</taxon>
        <taxon>Agaricomycetes</taxon>
        <taxon>Agaricomycetidae</taxon>
        <taxon>Agaricales</taxon>
        <taxon>Agaricineae</taxon>
        <taxon>Psathyrellaceae</taxon>
        <taxon>Coprinellus</taxon>
    </lineage>
</organism>
<gene>
    <name evidence="2" type="ORF">FA13DRAFT_817069</name>
</gene>
<name>A0A4Y7T279_COPMI</name>
<evidence type="ECO:0000313" key="2">
    <source>
        <dbReference type="EMBL" id="TEB28235.1"/>
    </source>
</evidence>
<feature type="region of interest" description="Disordered" evidence="1">
    <location>
        <begin position="197"/>
        <end position="223"/>
    </location>
</feature>
<sequence>MTRLREVAHQSDLALMQLLRSSRVRRASPIGGNVSSRTVNGNVYARGSKTITRENVSVKEYHQEGSVGVVNGNGDFGGVLNHGGNDRGWPAESYSTRLAPPPRDPWSYQHQGYDETRYPHTASPRMAAQSSHHGHWKSPYPPTPRSPFQGPPPEYPGPPRSFGGAHQQWAPPNGMMAGGYGTSTGLTGDMAHMYVTPDPRAAYPSPPRSGHGHYPPEKGGYFN</sequence>
<feature type="compositionally biased region" description="Pro residues" evidence="1">
    <location>
        <begin position="139"/>
        <end position="159"/>
    </location>
</feature>
<accession>A0A4Y7T279</accession>
<dbReference type="EMBL" id="QPFP01000034">
    <property type="protein sequence ID" value="TEB28235.1"/>
    <property type="molecule type" value="Genomic_DNA"/>
</dbReference>
<evidence type="ECO:0000256" key="1">
    <source>
        <dbReference type="SAM" id="MobiDB-lite"/>
    </source>
</evidence>
<comment type="caution">
    <text evidence="2">The sequence shown here is derived from an EMBL/GenBank/DDBJ whole genome shotgun (WGS) entry which is preliminary data.</text>
</comment>
<protein>
    <submittedName>
        <fullName evidence="2">Uncharacterized protein</fullName>
    </submittedName>
</protein>
<proteinExistence type="predicted"/>
<dbReference type="Proteomes" id="UP000298030">
    <property type="component" value="Unassembled WGS sequence"/>
</dbReference>
<reference evidence="2 3" key="1">
    <citation type="journal article" date="2019" name="Nat. Ecol. Evol.">
        <title>Megaphylogeny resolves global patterns of mushroom evolution.</title>
        <authorList>
            <person name="Varga T."/>
            <person name="Krizsan K."/>
            <person name="Foldi C."/>
            <person name="Dima B."/>
            <person name="Sanchez-Garcia M."/>
            <person name="Sanchez-Ramirez S."/>
            <person name="Szollosi G.J."/>
            <person name="Szarkandi J.G."/>
            <person name="Papp V."/>
            <person name="Albert L."/>
            <person name="Andreopoulos W."/>
            <person name="Angelini C."/>
            <person name="Antonin V."/>
            <person name="Barry K.W."/>
            <person name="Bougher N.L."/>
            <person name="Buchanan P."/>
            <person name="Buyck B."/>
            <person name="Bense V."/>
            <person name="Catcheside P."/>
            <person name="Chovatia M."/>
            <person name="Cooper J."/>
            <person name="Damon W."/>
            <person name="Desjardin D."/>
            <person name="Finy P."/>
            <person name="Geml J."/>
            <person name="Haridas S."/>
            <person name="Hughes K."/>
            <person name="Justo A."/>
            <person name="Karasinski D."/>
            <person name="Kautmanova I."/>
            <person name="Kiss B."/>
            <person name="Kocsube S."/>
            <person name="Kotiranta H."/>
            <person name="LaButti K.M."/>
            <person name="Lechner B.E."/>
            <person name="Liimatainen K."/>
            <person name="Lipzen A."/>
            <person name="Lukacs Z."/>
            <person name="Mihaltcheva S."/>
            <person name="Morgado L.N."/>
            <person name="Niskanen T."/>
            <person name="Noordeloos M.E."/>
            <person name="Ohm R.A."/>
            <person name="Ortiz-Santana B."/>
            <person name="Ovrebo C."/>
            <person name="Racz N."/>
            <person name="Riley R."/>
            <person name="Savchenko A."/>
            <person name="Shiryaev A."/>
            <person name="Soop K."/>
            <person name="Spirin V."/>
            <person name="Szebenyi C."/>
            <person name="Tomsovsky M."/>
            <person name="Tulloss R.E."/>
            <person name="Uehling J."/>
            <person name="Grigoriev I.V."/>
            <person name="Vagvolgyi C."/>
            <person name="Papp T."/>
            <person name="Martin F.M."/>
            <person name="Miettinen O."/>
            <person name="Hibbett D.S."/>
            <person name="Nagy L.G."/>
        </authorList>
    </citation>
    <scope>NUCLEOTIDE SEQUENCE [LARGE SCALE GENOMIC DNA]</scope>
    <source>
        <strain evidence="2 3">FP101781</strain>
    </source>
</reference>
<dbReference type="AlphaFoldDB" id="A0A4Y7T279"/>
<evidence type="ECO:0000313" key="3">
    <source>
        <dbReference type="Proteomes" id="UP000298030"/>
    </source>
</evidence>
<feature type="region of interest" description="Disordered" evidence="1">
    <location>
        <begin position="96"/>
        <end position="159"/>
    </location>
</feature>
<keyword evidence="3" id="KW-1185">Reference proteome</keyword>